<sequence>MAGIHVGLQQDRRVARRLVAQLGDPLGWFPIGDARVGEATKRKDRRIGLLADIVVGAVRGDLLVFLPAVDRIAPFGPFRRRQRQGVVEHGIEHVDEGDCGDDAGEFLRCHVGDSTHQHAACRTALGDDLRVRGELLLIQIVGGRDEVLERIGFLGHLAVFVPGKTLVLAAADMGYGVDEAAVRKRQAVGVEAGRNGDAVGAVAIEQAGSRAVERRVLAVKQRYRHLFAVPCGREDAPGDVVRGIVAGGHFLSLQKGAFARHHIVVEELARRRHRRVGEADDVGIVFRSPLQAERIGLLFEGDGMFFARTAIADDDARQAVLAFQPDEMAGIGHVVEDQRAWLVGHHLAPVFLARLVGWRHHDLEILGVAVVGQDVEDVAAFGNLILDPRLASGHDLGFGGQVGCRDDAVFAGLVVVDVDEDVVVEQRAADTHEEAGIFLFIDEPVLRLRRAKDVVEDFRRAMILVLQRVEEALAVGRPDAAAAGVLKDIGKIFAGFEVTDLQREIFRALVVIAPDAEAVIGGVVEAGKAEIGLSLIFLVAVEQQLAIAAVAGFAKIMRLLAAGDEKRAVGIGPVLDRDRAVILLDTALHLAEESLLQILRVGHRSVHIGVFSFQMGADFRGQDRRILEHRLPVVCTQPCIVIAAADAMMRIRNWMFRGGRRGGEVLEYGHESAFSGSESRMRREQRDRGRLHEVQ</sequence>
<evidence type="ECO:0000313" key="3">
    <source>
        <dbReference type="Proteomes" id="UP000012429"/>
    </source>
</evidence>
<evidence type="ECO:0000313" key="2">
    <source>
        <dbReference type="EMBL" id="ENN86178.1"/>
    </source>
</evidence>
<dbReference type="STRING" id="363754.RHSP_33602"/>
<proteinExistence type="predicted"/>
<evidence type="ECO:0000256" key="1">
    <source>
        <dbReference type="SAM" id="MobiDB-lite"/>
    </source>
</evidence>
<gene>
    <name evidence="2" type="ORF">RHSP_33602</name>
</gene>
<dbReference type="AlphaFoldDB" id="N6U7D6"/>
<dbReference type="PATRIC" id="fig|363754.4.peg.4141"/>
<organism evidence="2 3">
    <name type="scientific">Rhizobium freirei PRF 81</name>
    <dbReference type="NCBI Taxonomy" id="363754"/>
    <lineage>
        <taxon>Bacteria</taxon>
        <taxon>Pseudomonadati</taxon>
        <taxon>Pseudomonadota</taxon>
        <taxon>Alphaproteobacteria</taxon>
        <taxon>Hyphomicrobiales</taxon>
        <taxon>Rhizobiaceae</taxon>
        <taxon>Rhizobium/Agrobacterium group</taxon>
        <taxon>Rhizobium</taxon>
    </lineage>
</organism>
<dbReference type="Proteomes" id="UP000012429">
    <property type="component" value="Unassembled WGS sequence"/>
</dbReference>
<dbReference type="EMBL" id="AQHN01000072">
    <property type="protein sequence ID" value="ENN86178.1"/>
    <property type="molecule type" value="Genomic_DNA"/>
</dbReference>
<feature type="region of interest" description="Disordered" evidence="1">
    <location>
        <begin position="676"/>
        <end position="695"/>
    </location>
</feature>
<reference evidence="2 3" key="1">
    <citation type="journal article" date="2012" name="BMC Genomics">
        <title>Genomic basis of broad host range and environmental adaptability of Rhizobium tropici CIAT 899 and Rhizobium sp. PRF 81 which are used in inoculants for common bean (Phaseolus vulgaris L.).</title>
        <authorList>
            <person name="Ormeno-Orrillo E."/>
            <person name="Menna P."/>
            <person name="Almeida L.G."/>
            <person name="Ollero F.J."/>
            <person name="Nicolas M.F."/>
            <person name="Pains Rodrigues E."/>
            <person name="Shigueyoshi Nakatani A."/>
            <person name="Silva Batista J.S."/>
            <person name="Oliveira Chueire L.M."/>
            <person name="Souza R.C."/>
            <person name="Ribeiro Vasconcelos A.T."/>
            <person name="Megias M."/>
            <person name="Hungria M."/>
            <person name="Martinez-Romero E."/>
        </authorList>
    </citation>
    <scope>NUCLEOTIDE SEQUENCE [LARGE SCALE GENOMIC DNA]</scope>
    <source>
        <strain evidence="2 3">PRF 81</strain>
    </source>
</reference>
<name>N6U7D6_9HYPH</name>
<protein>
    <submittedName>
        <fullName evidence="2">Uncharacterized protein</fullName>
    </submittedName>
</protein>
<keyword evidence="3" id="KW-1185">Reference proteome</keyword>
<comment type="caution">
    <text evidence="2">The sequence shown here is derived from an EMBL/GenBank/DDBJ whole genome shotgun (WGS) entry which is preliminary data.</text>
</comment>
<accession>N6U7D6</accession>
<feature type="compositionally biased region" description="Basic and acidic residues" evidence="1">
    <location>
        <begin position="679"/>
        <end position="695"/>
    </location>
</feature>